<dbReference type="InterPro" id="IPR029045">
    <property type="entry name" value="ClpP/crotonase-like_dom_sf"/>
</dbReference>
<organism evidence="2 3">
    <name type="scientific">Sagittula stellata (strain ATCC 700073 / DSM 11524 / E-37)</name>
    <dbReference type="NCBI Taxonomy" id="388399"/>
    <lineage>
        <taxon>Bacteria</taxon>
        <taxon>Pseudomonadati</taxon>
        <taxon>Pseudomonadota</taxon>
        <taxon>Alphaproteobacteria</taxon>
        <taxon>Rhodobacterales</taxon>
        <taxon>Roseobacteraceae</taxon>
        <taxon>Sagittula</taxon>
    </lineage>
</organism>
<dbReference type="EMBL" id="AAYA01000008">
    <property type="protein sequence ID" value="EBA07728.1"/>
    <property type="molecule type" value="Genomic_DNA"/>
</dbReference>
<protein>
    <submittedName>
        <fullName evidence="2">Periplasmic protein-like</fullName>
    </submittedName>
</protein>
<keyword evidence="1" id="KW-0732">Signal</keyword>
<dbReference type="OrthoDB" id="5936191at2"/>
<sequence length="319" mass="34654">MIRVLVACLFLPTFALAQNNDWAKAIAAVTKTSDAYIEYGLRESGSGSVQQAVGVAGVFTDIEKHRCAILGRMLGQIDVISELETFDYPPLKDRPDPFEAVEIGVSLSNWVGEAKTALAQTETERINTWNLDCVGTLVPQDAYVASPAPQADIAADGTTIIVYGDIDRGMYDRFMGVLRANPDTKSVALGSGGGSVKDAIEMGREIRKRGLDTVLEGNCYSACPLVFVGGTERTVWAAVRHDFGFHRLAVRGGTVLPDDHAFYGLIADYLSEMGVDAETYIGWMHSAAPEEMYNPQPVELCKPMIATFVQRICSNGKIF</sequence>
<dbReference type="AlphaFoldDB" id="A3K5C7"/>
<name>A3K5C7_SAGS3</name>
<comment type="caution">
    <text evidence="2">The sequence shown here is derived from an EMBL/GenBank/DDBJ whole genome shotgun (WGS) entry which is preliminary data.</text>
</comment>
<proteinExistence type="predicted"/>
<dbReference type="eggNOG" id="COG3904">
    <property type="taxonomic scope" value="Bacteria"/>
</dbReference>
<dbReference type="Proteomes" id="UP000005713">
    <property type="component" value="Unassembled WGS sequence"/>
</dbReference>
<reference evidence="2 3" key="1">
    <citation type="submission" date="2006-06" db="EMBL/GenBank/DDBJ databases">
        <authorList>
            <person name="Moran M.A."/>
            <person name="Ferriera S."/>
            <person name="Johnson J."/>
            <person name="Kravitz S."/>
            <person name="Beeson K."/>
            <person name="Sutton G."/>
            <person name="Rogers Y.-H."/>
            <person name="Friedman R."/>
            <person name="Frazier M."/>
            <person name="Venter J.C."/>
        </authorList>
    </citation>
    <scope>NUCLEOTIDE SEQUENCE [LARGE SCALE GENOMIC DNA]</scope>
    <source>
        <strain evidence="2 3">E-37</strain>
    </source>
</reference>
<dbReference type="RefSeq" id="WP_005860186.1">
    <property type="nucleotide sequence ID" value="NZ_AAYA01000008.1"/>
</dbReference>
<dbReference type="SUPFAM" id="SSF52096">
    <property type="entry name" value="ClpP/crotonase"/>
    <property type="match status" value="1"/>
</dbReference>
<gene>
    <name evidence="2" type="ORF">SSE37_14118</name>
</gene>
<evidence type="ECO:0000313" key="2">
    <source>
        <dbReference type="EMBL" id="EBA07728.1"/>
    </source>
</evidence>
<evidence type="ECO:0000256" key="1">
    <source>
        <dbReference type="SAM" id="SignalP"/>
    </source>
</evidence>
<evidence type="ECO:0000313" key="3">
    <source>
        <dbReference type="Proteomes" id="UP000005713"/>
    </source>
</evidence>
<accession>A3K5C7</accession>
<feature type="signal peptide" evidence="1">
    <location>
        <begin position="1"/>
        <end position="17"/>
    </location>
</feature>
<feature type="chain" id="PRO_5002654886" evidence="1">
    <location>
        <begin position="18"/>
        <end position="319"/>
    </location>
</feature>
<keyword evidence="3" id="KW-1185">Reference proteome</keyword>